<evidence type="ECO:0000256" key="6">
    <source>
        <dbReference type="ARBA" id="ARBA00023015"/>
    </source>
</evidence>
<name>A0A1Y2HQU0_9FUNG</name>
<comment type="subcellular location">
    <subcellularLocation>
        <location evidence="1">Nucleus</location>
    </subcellularLocation>
</comment>
<protein>
    <recommendedName>
        <fullName evidence="2">histone acetyltransferase</fullName>
        <ecNumber evidence="2">2.3.1.48</ecNumber>
    </recommendedName>
</protein>
<keyword evidence="8" id="KW-0539">Nucleus</keyword>
<dbReference type="GO" id="GO:0032931">
    <property type="term" value="F:histone H3K56 acetyltransferase activity"/>
    <property type="evidence" value="ECO:0007669"/>
    <property type="project" value="TreeGrafter"/>
</dbReference>
<keyword evidence="11" id="KW-1185">Reference proteome</keyword>
<organism evidence="10 11">
    <name type="scientific">Catenaria anguillulae PL171</name>
    <dbReference type="NCBI Taxonomy" id="765915"/>
    <lineage>
        <taxon>Eukaryota</taxon>
        <taxon>Fungi</taxon>
        <taxon>Fungi incertae sedis</taxon>
        <taxon>Blastocladiomycota</taxon>
        <taxon>Blastocladiomycetes</taxon>
        <taxon>Blastocladiales</taxon>
        <taxon>Catenariaceae</taxon>
        <taxon>Catenaria</taxon>
    </lineage>
</organism>
<dbReference type="Proteomes" id="UP000193411">
    <property type="component" value="Unassembled WGS sequence"/>
</dbReference>
<dbReference type="EMBL" id="MCFL01000022">
    <property type="protein sequence ID" value="ORZ35482.1"/>
    <property type="molecule type" value="Genomic_DNA"/>
</dbReference>
<proteinExistence type="predicted"/>
<keyword evidence="6" id="KW-0805">Transcription regulation</keyword>
<reference evidence="10 11" key="1">
    <citation type="submission" date="2016-07" db="EMBL/GenBank/DDBJ databases">
        <title>Pervasive Adenine N6-methylation of Active Genes in Fungi.</title>
        <authorList>
            <consortium name="DOE Joint Genome Institute"/>
            <person name="Mondo S.J."/>
            <person name="Dannebaum R.O."/>
            <person name="Kuo R.C."/>
            <person name="Labutti K."/>
            <person name="Haridas S."/>
            <person name="Kuo A."/>
            <person name="Salamov A."/>
            <person name="Ahrendt S.R."/>
            <person name="Lipzen A."/>
            <person name="Sullivan W."/>
            <person name="Andreopoulos W.B."/>
            <person name="Clum A."/>
            <person name="Lindquist E."/>
            <person name="Daum C."/>
            <person name="Ramamoorthy G.K."/>
            <person name="Gryganskyi A."/>
            <person name="Culley D."/>
            <person name="Magnuson J.K."/>
            <person name="James T.Y."/>
            <person name="O'Malley M.A."/>
            <person name="Stajich J.E."/>
            <person name="Spatafora J.W."/>
            <person name="Visel A."/>
            <person name="Grigoriev I.V."/>
        </authorList>
    </citation>
    <scope>NUCLEOTIDE SEQUENCE [LARGE SCALE GENOMIC DNA]</scope>
    <source>
        <strain evidence="10 11">PL171</strain>
    </source>
</reference>
<evidence type="ECO:0000256" key="7">
    <source>
        <dbReference type="ARBA" id="ARBA00023163"/>
    </source>
</evidence>
<dbReference type="GO" id="GO:0006355">
    <property type="term" value="P:regulation of DNA-templated transcription"/>
    <property type="evidence" value="ECO:0007669"/>
    <property type="project" value="InterPro"/>
</dbReference>
<evidence type="ECO:0000256" key="9">
    <source>
        <dbReference type="ARBA" id="ARBA00048940"/>
    </source>
</evidence>
<evidence type="ECO:0000313" key="10">
    <source>
        <dbReference type="EMBL" id="ORZ35482.1"/>
    </source>
</evidence>
<evidence type="ECO:0000256" key="3">
    <source>
        <dbReference type="ARBA" id="ARBA00022679"/>
    </source>
</evidence>
<keyword evidence="4" id="KW-0227">DNA damage</keyword>
<gene>
    <name evidence="10" type="ORF">BCR44DRAFT_1485344</name>
</gene>
<evidence type="ECO:0000256" key="4">
    <source>
        <dbReference type="ARBA" id="ARBA00022763"/>
    </source>
</evidence>
<sequence length="368" mass="38674">MTATTNPPAALSVTSFLTPLVEGTVQVVDLVSEPTQVDSLTINSTEASDEPVVKRHRLILALDGLTPLAALTAHEYLGANTSHIFVDKVDTSGLGTHRGLARALVTAYLQSTAAAQGSASWYLHVYAKSAHTYLLPGAAEGSSKRVLNDSQLTYWWQSAIDAALWGHPLERYCFQPGSSSKRNNAWASGFPASLYALNANPQAVVLDLPDHELARLAKADTAKGVETLGELLQVWQGLVEAKGGDERPACLTVHVSPKVGSEGEPDGKADADVVEPVGNAVESVITTLLAHKWTGGDDVATQALDAVVKASGAPAVQVRGTSVRKVVATSDASPAKPTVAVNTLNATLIKKKRTAEQPASPNKKAKIE</sequence>
<dbReference type="Pfam" id="PF08214">
    <property type="entry name" value="HAT_KAT11"/>
    <property type="match status" value="1"/>
</dbReference>
<comment type="caution">
    <text evidence="10">The sequence shown here is derived from an EMBL/GenBank/DDBJ whole genome shotgun (WGS) entry which is preliminary data.</text>
</comment>
<dbReference type="OrthoDB" id="3361892at2759"/>
<keyword evidence="5" id="KW-0007">Acetylation</keyword>
<dbReference type="GO" id="GO:0006974">
    <property type="term" value="P:DNA damage response"/>
    <property type="evidence" value="ECO:0007669"/>
    <property type="project" value="UniProtKB-KW"/>
</dbReference>
<dbReference type="AlphaFoldDB" id="A0A1Y2HQU0"/>
<dbReference type="InterPro" id="IPR051236">
    <property type="entry name" value="HAT_RTT109-like"/>
</dbReference>
<evidence type="ECO:0000256" key="5">
    <source>
        <dbReference type="ARBA" id="ARBA00022990"/>
    </source>
</evidence>
<keyword evidence="3" id="KW-0808">Transferase</keyword>
<dbReference type="STRING" id="765915.A0A1Y2HQU0"/>
<dbReference type="PROSITE" id="PS51728">
    <property type="entry name" value="RTT109_HAT"/>
    <property type="match status" value="1"/>
</dbReference>
<evidence type="ECO:0000256" key="1">
    <source>
        <dbReference type="ARBA" id="ARBA00004123"/>
    </source>
</evidence>
<dbReference type="PANTHER" id="PTHR31571">
    <property type="entry name" value="ALTERED INHERITANCE OF MITOCHONDRIA PROTEIN 6"/>
    <property type="match status" value="1"/>
</dbReference>
<evidence type="ECO:0000256" key="2">
    <source>
        <dbReference type="ARBA" id="ARBA00013184"/>
    </source>
</evidence>
<evidence type="ECO:0000313" key="11">
    <source>
        <dbReference type="Proteomes" id="UP000193411"/>
    </source>
</evidence>
<dbReference type="PANTHER" id="PTHR31571:SF2">
    <property type="entry name" value="HISTONE ACETYLTRANSFERASE RTT109"/>
    <property type="match status" value="1"/>
</dbReference>
<accession>A0A1Y2HQU0</accession>
<dbReference type="GO" id="GO:0005634">
    <property type="term" value="C:nucleus"/>
    <property type="evidence" value="ECO:0007669"/>
    <property type="project" value="UniProtKB-SubCell"/>
</dbReference>
<dbReference type="EC" id="2.3.1.48" evidence="2"/>
<evidence type="ECO:0000256" key="8">
    <source>
        <dbReference type="ARBA" id="ARBA00023242"/>
    </source>
</evidence>
<dbReference type="InterPro" id="IPR016849">
    <property type="entry name" value="Rtt109"/>
</dbReference>
<dbReference type="InterPro" id="IPR013178">
    <property type="entry name" value="Histone_AcTrfase_Rtt109/CBP"/>
</dbReference>
<comment type="catalytic activity">
    <reaction evidence="9">
        <text>L-lysyl-[histone] + acetyl-CoA = N(6)-acetyl-L-lysyl-[histone] + CoA + H(+)</text>
        <dbReference type="Rhea" id="RHEA:21992"/>
        <dbReference type="Rhea" id="RHEA-COMP:9845"/>
        <dbReference type="Rhea" id="RHEA-COMP:11338"/>
        <dbReference type="ChEBI" id="CHEBI:15378"/>
        <dbReference type="ChEBI" id="CHEBI:29969"/>
        <dbReference type="ChEBI" id="CHEBI:57287"/>
        <dbReference type="ChEBI" id="CHEBI:57288"/>
        <dbReference type="ChEBI" id="CHEBI:61930"/>
        <dbReference type="EC" id="2.3.1.48"/>
    </reaction>
    <physiologicalReaction direction="left-to-right" evidence="9">
        <dbReference type="Rhea" id="RHEA:21993"/>
    </physiologicalReaction>
</comment>
<keyword evidence="7" id="KW-0804">Transcription</keyword>